<evidence type="ECO:0000256" key="1">
    <source>
        <dbReference type="ARBA" id="ARBA00023002"/>
    </source>
</evidence>
<dbReference type="AlphaFoldDB" id="A0A367XSW1"/>
<dbReference type="OrthoDB" id="7279140at2"/>
<dbReference type="EMBL" id="QORO01000012">
    <property type="protein sequence ID" value="RCK56723.1"/>
    <property type="molecule type" value="Genomic_DNA"/>
</dbReference>
<dbReference type="GO" id="GO:0004497">
    <property type="term" value="F:monooxygenase activity"/>
    <property type="evidence" value="ECO:0007669"/>
    <property type="project" value="TreeGrafter"/>
</dbReference>
<dbReference type="Proteomes" id="UP000253508">
    <property type="component" value="Unassembled WGS sequence"/>
</dbReference>
<evidence type="ECO:0000313" key="3">
    <source>
        <dbReference type="Proteomes" id="UP000253508"/>
    </source>
</evidence>
<organism evidence="2 3">
    <name type="scientific">Microbacterium sorbitolivorans</name>
    <dbReference type="NCBI Taxonomy" id="1867410"/>
    <lineage>
        <taxon>Bacteria</taxon>
        <taxon>Bacillati</taxon>
        <taxon>Actinomycetota</taxon>
        <taxon>Actinomycetes</taxon>
        <taxon>Micrococcales</taxon>
        <taxon>Microbacteriaceae</taxon>
        <taxon>Microbacterium</taxon>
    </lineage>
</organism>
<dbReference type="Pfam" id="PF13738">
    <property type="entry name" value="Pyr_redox_3"/>
    <property type="match status" value="1"/>
</dbReference>
<dbReference type="PRINTS" id="PR00368">
    <property type="entry name" value="FADPNR"/>
</dbReference>
<comment type="caution">
    <text evidence="2">The sequence shown here is derived from an EMBL/GenBank/DDBJ whole genome shotgun (WGS) entry which is preliminary data.</text>
</comment>
<sequence length="438" mass="44926">MNQVVVIGAGPQGLAAAAHLLERGIDLLVLEAGSGPAAAVAEWAHVRLFSKWSEVMDSASKRLLSTTEWAEPGEGYPTGGEWISQYLAPLASALGDRVRYGSRVVGVSKKGRDRSVDAGREEQPFVIHVVNTDGSEARIEAKSVIDASGTWGTPSPAGSGGLPAIGENAAAVAGVLGYQIPSTDDVQALAGKHVVVVGNGASAKTAIVQLARVVEQDPATQVTWVLRRGVVGNTFGGGEADELPERGALGVLAEKAVSDGHVALVTGFRTDSVSLNGAQAVLTADDGRSLELADQVIVLTGFRPDLSILSEVRLDVDLRLQAPSRVATEVDPNIHSCGSIRATGAADLAHPDAGLYIVGAKSYGRAPTFLALTGFEQVRSVAAELAGDHEAAERVDLVLPDTGVCGGAGLFDAPEETTGGGCCAVTPVGIDLTPALSN</sequence>
<dbReference type="PANTHER" id="PTHR43539:SF78">
    <property type="entry name" value="FLAVIN-CONTAINING MONOOXYGENASE"/>
    <property type="match status" value="1"/>
</dbReference>
<gene>
    <name evidence="2" type="ORF">DTO57_14230</name>
</gene>
<dbReference type="InterPro" id="IPR036188">
    <property type="entry name" value="FAD/NAD-bd_sf"/>
</dbReference>
<keyword evidence="3" id="KW-1185">Reference proteome</keyword>
<dbReference type="Gene3D" id="3.50.50.60">
    <property type="entry name" value="FAD/NAD(P)-binding domain"/>
    <property type="match status" value="1"/>
</dbReference>
<dbReference type="SUPFAM" id="SSF51905">
    <property type="entry name" value="FAD/NAD(P)-binding domain"/>
    <property type="match status" value="1"/>
</dbReference>
<dbReference type="InterPro" id="IPR050982">
    <property type="entry name" value="Auxin_biosynth/cation_transpt"/>
</dbReference>
<name>A0A367XSW1_9MICO</name>
<accession>A0A367XSW1</accession>
<evidence type="ECO:0000313" key="2">
    <source>
        <dbReference type="EMBL" id="RCK56723.1"/>
    </source>
</evidence>
<dbReference type="GO" id="GO:0050660">
    <property type="term" value="F:flavin adenine dinucleotide binding"/>
    <property type="evidence" value="ECO:0007669"/>
    <property type="project" value="TreeGrafter"/>
</dbReference>
<reference evidence="2 3" key="1">
    <citation type="submission" date="2018-07" db="EMBL/GenBank/DDBJ databases">
        <title>Microbacterium endoborsara sp. nov., a novel actinobacterium isolated from Borszczowia aralocaspica.</title>
        <authorList>
            <person name="An D."/>
        </authorList>
    </citation>
    <scope>NUCLEOTIDE SEQUENCE [LARGE SCALE GENOMIC DNA]</scope>
    <source>
        <strain evidence="2 3">C1.15228</strain>
    </source>
</reference>
<dbReference type="RefSeq" id="WP_114118932.1">
    <property type="nucleotide sequence ID" value="NZ_BMHU01000013.1"/>
</dbReference>
<protein>
    <submittedName>
        <fullName evidence="2">Flavoprotein</fullName>
    </submittedName>
</protein>
<proteinExistence type="predicted"/>
<dbReference type="PRINTS" id="PR00411">
    <property type="entry name" value="PNDRDTASEI"/>
</dbReference>
<dbReference type="PANTHER" id="PTHR43539">
    <property type="entry name" value="FLAVIN-BINDING MONOOXYGENASE-LIKE PROTEIN (AFU_ORTHOLOGUE AFUA_4G09220)"/>
    <property type="match status" value="1"/>
</dbReference>
<keyword evidence="1" id="KW-0560">Oxidoreductase</keyword>